<evidence type="ECO:0000313" key="2">
    <source>
        <dbReference type="Proteomes" id="UP000452141"/>
    </source>
</evidence>
<accession>A0A844FNE6</accession>
<sequence>MESVDIFHLLWRSMNEKQKVECSNKLSLVTAIIIKGKCEQSVINRKKVEILPIILLFLP</sequence>
<protein>
    <submittedName>
        <fullName evidence="1">Uncharacterized protein</fullName>
    </submittedName>
</protein>
<dbReference type="EMBL" id="VUMW01000017">
    <property type="protein sequence ID" value="MST80131.1"/>
    <property type="molecule type" value="Genomic_DNA"/>
</dbReference>
<name>A0A844FNE6_9LACO</name>
<comment type="caution">
    <text evidence="1">The sequence shown here is derived from an EMBL/GenBank/DDBJ whole genome shotgun (WGS) entry which is preliminary data.</text>
</comment>
<reference evidence="1 2" key="1">
    <citation type="submission" date="2019-08" db="EMBL/GenBank/DDBJ databases">
        <title>In-depth cultivation of the pig gut microbiome towards novel bacterial diversity and tailored functional studies.</title>
        <authorList>
            <person name="Wylensek D."/>
            <person name="Hitch T.C.A."/>
            <person name="Clavel T."/>
        </authorList>
    </citation>
    <scope>NUCLEOTIDE SEQUENCE [LARGE SCALE GENOMIC DNA]</scope>
    <source>
        <strain evidence="1 2">WCA-470BD-2E</strain>
    </source>
</reference>
<proteinExistence type="predicted"/>
<evidence type="ECO:0000313" key="1">
    <source>
        <dbReference type="EMBL" id="MST80131.1"/>
    </source>
</evidence>
<organism evidence="1 2">
    <name type="scientific">Lactobacillus equicursoris</name>
    <dbReference type="NCBI Taxonomy" id="420645"/>
    <lineage>
        <taxon>Bacteria</taxon>
        <taxon>Bacillati</taxon>
        <taxon>Bacillota</taxon>
        <taxon>Bacilli</taxon>
        <taxon>Lactobacillales</taxon>
        <taxon>Lactobacillaceae</taxon>
        <taxon>Lactobacillus</taxon>
    </lineage>
</organism>
<gene>
    <name evidence="1" type="ORF">FYJ61_06645</name>
</gene>
<dbReference type="Proteomes" id="UP000452141">
    <property type="component" value="Unassembled WGS sequence"/>
</dbReference>
<dbReference type="AlphaFoldDB" id="A0A844FNE6"/>